<dbReference type="Proteomes" id="UP000054404">
    <property type="component" value="Unassembled WGS sequence"/>
</dbReference>
<comment type="function">
    <text evidence="7 8">Cell wall formation. Catalyzes the addition of glutamate to the nucleotide precursor UDP-N-acetylmuramoyl-L-alanine (UMA).</text>
</comment>
<evidence type="ECO:0000256" key="7">
    <source>
        <dbReference type="HAMAP-Rule" id="MF_00639"/>
    </source>
</evidence>
<dbReference type="InterPro" id="IPR036615">
    <property type="entry name" value="Mur_ligase_C_dom_sf"/>
</dbReference>
<dbReference type="InterPro" id="IPR013221">
    <property type="entry name" value="Mur_ligase_cen"/>
</dbReference>
<reference evidence="11 12" key="1">
    <citation type="submission" date="2015-11" db="EMBL/GenBank/DDBJ databases">
        <title>Draft Genome Sequence of the Type Strain Trueperella bernardiae LCDC 89-0504T, Isolated from Blood Culture.</title>
        <authorList>
            <person name="Bernier A.-M."/>
            <person name="Bernard K."/>
        </authorList>
    </citation>
    <scope>NUCLEOTIDE SEQUENCE [LARGE SCALE GENOMIC DNA]</scope>
    <source>
        <strain evidence="11 12">LCDC 89-0504</strain>
    </source>
</reference>
<dbReference type="EMBL" id="LNIZ01000001">
    <property type="protein sequence ID" value="KTF04817.1"/>
    <property type="molecule type" value="Genomic_DNA"/>
</dbReference>
<dbReference type="GO" id="GO:0051301">
    <property type="term" value="P:cell division"/>
    <property type="evidence" value="ECO:0007669"/>
    <property type="project" value="UniProtKB-KW"/>
</dbReference>
<dbReference type="GO" id="GO:0009252">
    <property type="term" value="P:peptidoglycan biosynthetic process"/>
    <property type="evidence" value="ECO:0007669"/>
    <property type="project" value="UniProtKB-UniRule"/>
</dbReference>
<keyword evidence="5 7" id="KW-0547">Nucleotide-binding</keyword>
<evidence type="ECO:0000256" key="8">
    <source>
        <dbReference type="RuleBase" id="RU003664"/>
    </source>
</evidence>
<keyword evidence="7 8" id="KW-0133">Cell shape</keyword>
<dbReference type="RefSeq" id="WP_201783124.1">
    <property type="nucleotide sequence ID" value="NZ_LNIZ01000001.1"/>
</dbReference>
<evidence type="ECO:0000313" key="11">
    <source>
        <dbReference type="EMBL" id="KTF04817.1"/>
    </source>
</evidence>
<dbReference type="UniPathway" id="UPA00219"/>
<keyword evidence="7 8" id="KW-0573">Peptidoglycan synthesis</keyword>
<keyword evidence="4 7" id="KW-0436">Ligase</keyword>
<dbReference type="InterPro" id="IPR036565">
    <property type="entry name" value="Mur-like_cat_sf"/>
</dbReference>
<comment type="similarity">
    <text evidence="7">Belongs to the MurCDEF family.</text>
</comment>
<sequence>MTRSIPGAAQFSSMRVAVLGLGISGRASLDALARHTQAVLSAWDANPSAREPYAHLDGGSEADPAALLEALLSWGPDLVIIAPGFRQVGPEWQALRAAGVPVWSEIELAWHLRAAHDGVFAPWLCITGTNGKTTTVTMTEAILRAGGRRALAVGNVGTPAVTAVSETSEDAPEVFAFELSSFQLAASYSMEPAAAVCLNIADDHLEWHGTFADYRDAKARIYTNTHAACLYPVGDETVQAMVDGADVVEGARAIGLSMGVPSVGQLGFVDEHAVDRAFIPRRHTHAEVLFDVADIAHLAPEGTALPVHIAKDALAAAALARAVGVEPEAVRQGLREFTGGHHRIETVAHVGGVRYVDDSKATNAHAAEASLRALENAVWIVGGLAKGARFEALVAKVAANLRAVVVIGRDQEPWRSALTGLEVPVHYVAEDADAPMDDAVGAATDLAQPGDTVILAPACASQDQFASYAERGEKFAAAAARLGGDDDEH</sequence>
<dbReference type="HAMAP" id="MF_00639">
    <property type="entry name" value="MurD"/>
    <property type="match status" value="1"/>
</dbReference>
<feature type="domain" description="Mur ligase C-terminal" evidence="9">
    <location>
        <begin position="342"/>
        <end position="459"/>
    </location>
</feature>
<evidence type="ECO:0000259" key="9">
    <source>
        <dbReference type="Pfam" id="PF02875"/>
    </source>
</evidence>
<dbReference type="Gene3D" id="3.40.1190.10">
    <property type="entry name" value="Mur-like, catalytic domain"/>
    <property type="match status" value="1"/>
</dbReference>
<organism evidence="11 12">
    <name type="scientific">Trueperella bernardiae</name>
    <dbReference type="NCBI Taxonomy" id="59561"/>
    <lineage>
        <taxon>Bacteria</taxon>
        <taxon>Bacillati</taxon>
        <taxon>Actinomycetota</taxon>
        <taxon>Actinomycetes</taxon>
        <taxon>Actinomycetales</taxon>
        <taxon>Actinomycetaceae</taxon>
        <taxon>Trueperella</taxon>
    </lineage>
</organism>
<dbReference type="NCBIfam" id="TIGR01087">
    <property type="entry name" value="murD"/>
    <property type="match status" value="1"/>
</dbReference>
<evidence type="ECO:0000256" key="6">
    <source>
        <dbReference type="ARBA" id="ARBA00022840"/>
    </source>
</evidence>
<evidence type="ECO:0000256" key="1">
    <source>
        <dbReference type="ARBA" id="ARBA00004496"/>
    </source>
</evidence>
<keyword evidence="3 7" id="KW-0963">Cytoplasm</keyword>
<dbReference type="Gene3D" id="3.40.50.720">
    <property type="entry name" value="NAD(P)-binding Rossmann-like Domain"/>
    <property type="match status" value="1"/>
</dbReference>
<dbReference type="SUPFAM" id="SSF53244">
    <property type="entry name" value="MurD-like peptide ligases, peptide-binding domain"/>
    <property type="match status" value="1"/>
</dbReference>
<proteinExistence type="inferred from homology"/>
<dbReference type="Pfam" id="PF08245">
    <property type="entry name" value="Mur_ligase_M"/>
    <property type="match status" value="1"/>
</dbReference>
<dbReference type="PANTHER" id="PTHR43692:SF1">
    <property type="entry name" value="UDP-N-ACETYLMURAMOYLALANINE--D-GLUTAMATE LIGASE"/>
    <property type="match status" value="1"/>
</dbReference>
<dbReference type="GO" id="GO:0008360">
    <property type="term" value="P:regulation of cell shape"/>
    <property type="evidence" value="ECO:0007669"/>
    <property type="project" value="UniProtKB-KW"/>
</dbReference>
<feature type="binding site" evidence="7">
    <location>
        <begin position="128"/>
        <end position="134"/>
    </location>
    <ligand>
        <name>ATP</name>
        <dbReference type="ChEBI" id="CHEBI:30616"/>
    </ligand>
</feature>
<evidence type="ECO:0000256" key="5">
    <source>
        <dbReference type="ARBA" id="ARBA00022741"/>
    </source>
</evidence>
<dbReference type="SUPFAM" id="SSF51735">
    <property type="entry name" value="NAD(P)-binding Rossmann-fold domains"/>
    <property type="match status" value="1"/>
</dbReference>
<evidence type="ECO:0000256" key="4">
    <source>
        <dbReference type="ARBA" id="ARBA00022598"/>
    </source>
</evidence>
<dbReference type="SUPFAM" id="SSF53623">
    <property type="entry name" value="MurD-like peptide ligases, catalytic domain"/>
    <property type="match status" value="1"/>
</dbReference>
<dbReference type="GO" id="GO:0005524">
    <property type="term" value="F:ATP binding"/>
    <property type="evidence" value="ECO:0007669"/>
    <property type="project" value="UniProtKB-UniRule"/>
</dbReference>
<keyword evidence="12" id="KW-1185">Reference proteome</keyword>
<comment type="subcellular location">
    <subcellularLocation>
        <location evidence="1 7 8">Cytoplasm</location>
    </subcellularLocation>
</comment>
<name>A0A0W1KLD3_9ACTO</name>
<dbReference type="STRING" id="59561.AQZ59_00117"/>
<evidence type="ECO:0000256" key="3">
    <source>
        <dbReference type="ARBA" id="ARBA00022490"/>
    </source>
</evidence>
<dbReference type="EC" id="6.3.2.9" evidence="7 8"/>
<keyword evidence="7 8" id="KW-0132">Cell division</keyword>
<dbReference type="PANTHER" id="PTHR43692">
    <property type="entry name" value="UDP-N-ACETYLMURAMOYLALANINE--D-GLUTAMATE LIGASE"/>
    <property type="match status" value="1"/>
</dbReference>
<evidence type="ECO:0000256" key="2">
    <source>
        <dbReference type="ARBA" id="ARBA00004752"/>
    </source>
</evidence>
<keyword evidence="6 7" id="KW-0067">ATP-binding</keyword>
<dbReference type="GO" id="GO:0005737">
    <property type="term" value="C:cytoplasm"/>
    <property type="evidence" value="ECO:0007669"/>
    <property type="project" value="UniProtKB-SubCell"/>
</dbReference>
<dbReference type="GO" id="GO:0071555">
    <property type="term" value="P:cell wall organization"/>
    <property type="evidence" value="ECO:0007669"/>
    <property type="project" value="UniProtKB-KW"/>
</dbReference>
<dbReference type="Gene3D" id="3.90.190.20">
    <property type="entry name" value="Mur ligase, C-terminal domain"/>
    <property type="match status" value="1"/>
</dbReference>
<dbReference type="InterPro" id="IPR005762">
    <property type="entry name" value="MurD"/>
</dbReference>
<feature type="domain" description="Mur ligase central" evidence="10">
    <location>
        <begin position="126"/>
        <end position="236"/>
    </location>
</feature>
<dbReference type="Pfam" id="PF02875">
    <property type="entry name" value="Mur_ligase_C"/>
    <property type="match status" value="1"/>
</dbReference>
<dbReference type="GO" id="GO:0008764">
    <property type="term" value="F:UDP-N-acetylmuramoylalanine-D-glutamate ligase activity"/>
    <property type="evidence" value="ECO:0007669"/>
    <property type="project" value="UniProtKB-UniRule"/>
</dbReference>
<comment type="pathway">
    <text evidence="2 7 8">Cell wall biogenesis; peptidoglycan biosynthesis.</text>
</comment>
<keyword evidence="7 8" id="KW-0131">Cell cycle</keyword>
<evidence type="ECO:0000259" key="10">
    <source>
        <dbReference type="Pfam" id="PF08245"/>
    </source>
</evidence>
<dbReference type="PATRIC" id="fig|59561.3.peg.117"/>
<gene>
    <name evidence="7 11" type="primary">murD</name>
    <name evidence="11" type="ORF">AQZ59_00117</name>
</gene>
<dbReference type="AlphaFoldDB" id="A0A0W1KLD3"/>
<dbReference type="InterPro" id="IPR004101">
    <property type="entry name" value="Mur_ligase_C"/>
</dbReference>
<comment type="caution">
    <text evidence="11">The sequence shown here is derived from an EMBL/GenBank/DDBJ whole genome shotgun (WGS) entry which is preliminary data.</text>
</comment>
<keyword evidence="7 8" id="KW-0961">Cell wall biogenesis/degradation</keyword>
<protein>
    <recommendedName>
        <fullName evidence="7 8">UDP-N-acetylmuramoylalanine--D-glutamate ligase</fullName>
        <ecNumber evidence="7 8">6.3.2.9</ecNumber>
    </recommendedName>
    <alternativeName>
        <fullName evidence="7">D-glutamic acid-adding enzyme</fullName>
    </alternativeName>
    <alternativeName>
        <fullName evidence="7">UDP-N-acetylmuramoyl-L-alanyl-D-glutamate synthetase</fullName>
    </alternativeName>
</protein>
<comment type="catalytic activity">
    <reaction evidence="7 8">
        <text>UDP-N-acetyl-alpha-D-muramoyl-L-alanine + D-glutamate + ATP = UDP-N-acetyl-alpha-D-muramoyl-L-alanyl-D-glutamate + ADP + phosphate + H(+)</text>
        <dbReference type="Rhea" id="RHEA:16429"/>
        <dbReference type="ChEBI" id="CHEBI:15378"/>
        <dbReference type="ChEBI" id="CHEBI:29986"/>
        <dbReference type="ChEBI" id="CHEBI:30616"/>
        <dbReference type="ChEBI" id="CHEBI:43474"/>
        <dbReference type="ChEBI" id="CHEBI:83898"/>
        <dbReference type="ChEBI" id="CHEBI:83900"/>
        <dbReference type="ChEBI" id="CHEBI:456216"/>
        <dbReference type="EC" id="6.3.2.9"/>
    </reaction>
</comment>
<dbReference type="InterPro" id="IPR036291">
    <property type="entry name" value="NAD(P)-bd_dom_sf"/>
</dbReference>
<evidence type="ECO:0000313" key="12">
    <source>
        <dbReference type="Proteomes" id="UP000054404"/>
    </source>
</evidence>
<accession>A0A0W1KLD3</accession>